<feature type="transmembrane region" description="Helical" evidence="6">
    <location>
        <begin position="402"/>
        <end position="425"/>
    </location>
</feature>
<feature type="transmembrane region" description="Helical" evidence="6">
    <location>
        <begin position="12"/>
        <end position="30"/>
    </location>
</feature>
<dbReference type="PANTHER" id="PTHR43298:SF2">
    <property type="entry name" value="FMN_FAD EXPORTER YEEO-RELATED"/>
    <property type="match status" value="1"/>
</dbReference>
<feature type="transmembrane region" description="Helical" evidence="6">
    <location>
        <begin position="105"/>
        <end position="130"/>
    </location>
</feature>
<dbReference type="PANTHER" id="PTHR43298">
    <property type="entry name" value="MULTIDRUG RESISTANCE PROTEIN NORM-RELATED"/>
    <property type="match status" value="1"/>
</dbReference>
<keyword evidence="8" id="KW-1185">Reference proteome</keyword>
<comment type="function">
    <text evidence="1">Multidrug efflux pump.</text>
</comment>
<dbReference type="NCBIfam" id="TIGR00797">
    <property type="entry name" value="matE"/>
    <property type="match status" value="1"/>
</dbReference>
<proteinExistence type="inferred from homology"/>
<keyword evidence="6" id="KW-0812">Transmembrane</keyword>
<dbReference type="Pfam" id="PF01554">
    <property type="entry name" value="MatE"/>
    <property type="match status" value="2"/>
</dbReference>
<dbReference type="RefSeq" id="WP_192742845.1">
    <property type="nucleotide sequence ID" value="NZ_JADBEJ010000004.1"/>
</dbReference>
<name>A0ABR9L3I4_9PSEU</name>
<comment type="caution">
    <text evidence="7">The sequence shown here is derived from an EMBL/GenBank/DDBJ whole genome shotgun (WGS) entry which is preliminary data.</text>
</comment>
<keyword evidence="6" id="KW-0472">Membrane</keyword>
<feature type="transmembrane region" description="Helical" evidence="6">
    <location>
        <begin position="136"/>
        <end position="160"/>
    </location>
</feature>
<organism evidence="7 8">
    <name type="scientific">Amycolatopsis roodepoortensis</name>
    <dbReference type="NCBI Taxonomy" id="700274"/>
    <lineage>
        <taxon>Bacteria</taxon>
        <taxon>Bacillati</taxon>
        <taxon>Actinomycetota</taxon>
        <taxon>Actinomycetes</taxon>
        <taxon>Pseudonocardiales</taxon>
        <taxon>Pseudonocardiaceae</taxon>
        <taxon>Amycolatopsis</taxon>
    </lineage>
</organism>
<feature type="transmembrane region" description="Helical" evidence="6">
    <location>
        <begin position="172"/>
        <end position="195"/>
    </location>
</feature>
<feature type="transmembrane region" description="Helical" evidence="6">
    <location>
        <begin position="36"/>
        <end position="56"/>
    </location>
</feature>
<reference evidence="7 8" key="1">
    <citation type="submission" date="2020-10" db="EMBL/GenBank/DDBJ databases">
        <title>Sequencing the genomes of 1000 actinobacteria strains.</title>
        <authorList>
            <person name="Klenk H.-P."/>
        </authorList>
    </citation>
    <scope>NUCLEOTIDE SEQUENCE [LARGE SCALE GENOMIC DNA]</scope>
    <source>
        <strain evidence="7 8">DSM 46661</strain>
    </source>
</reference>
<gene>
    <name evidence="7" type="ORF">H4W30_002351</name>
</gene>
<keyword evidence="4" id="KW-0813">Transport</keyword>
<evidence type="ECO:0000256" key="4">
    <source>
        <dbReference type="ARBA" id="ARBA00022448"/>
    </source>
</evidence>
<feature type="transmembrane region" description="Helical" evidence="6">
    <location>
        <begin position="335"/>
        <end position="357"/>
    </location>
</feature>
<feature type="transmembrane region" description="Helical" evidence="6">
    <location>
        <begin position="201"/>
        <end position="225"/>
    </location>
</feature>
<evidence type="ECO:0000313" key="7">
    <source>
        <dbReference type="EMBL" id="MBE1575304.1"/>
    </source>
</evidence>
<evidence type="ECO:0000256" key="3">
    <source>
        <dbReference type="ARBA" id="ARBA00020268"/>
    </source>
</evidence>
<evidence type="ECO:0000256" key="5">
    <source>
        <dbReference type="ARBA" id="ARBA00031636"/>
    </source>
</evidence>
<evidence type="ECO:0000256" key="1">
    <source>
        <dbReference type="ARBA" id="ARBA00003408"/>
    </source>
</evidence>
<keyword evidence="6" id="KW-1133">Transmembrane helix</keyword>
<comment type="similarity">
    <text evidence="2">Belongs to the multi antimicrobial extrusion (MATE) (TC 2.A.66.1) family.</text>
</comment>
<dbReference type="EMBL" id="JADBEJ010000004">
    <property type="protein sequence ID" value="MBE1575304.1"/>
    <property type="molecule type" value="Genomic_DNA"/>
</dbReference>
<feature type="transmembrane region" description="Helical" evidence="6">
    <location>
        <begin position="431"/>
        <end position="452"/>
    </location>
</feature>
<dbReference type="Proteomes" id="UP000656548">
    <property type="component" value="Unassembled WGS sequence"/>
</dbReference>
<feature type="transmembrane region" description="Helical" evidence="6">
    <location>
        <begin position="363"/>
        <end position="381"/>
    </location>
</feature>
<accession>A0ABR9L3I4</accession>
<sequence length="460" mass="47708">MSTAVETRGYRALVALAAPIAGIQLAQVALTSVDLAMLGLLGVTAVAAGGLAILLYNQIRTMCVGMVTGVGNLVATAAGAGELRTGTGELDERARDEIRSLLRSALLVATLTAAVGASVLCGLAAALPLLGQKPEIVALARAMMLALAGGLFPMVWLNVIRQFAVGLRRPGSLLTVTLVSIAVNAALNAAFIYGWAGLPELGVAGIGLATTLVQFFTLAVFASAVRRDPLLRPMVSLALWRADPVVVRRIVRHGTPICFTYGSEAAITSIATMLMGAFGPGMLAASNVANQLAYIVYQANIGLSQGSSILVSRAVAHGDHARAPVIARQAFTLSWSLMAVVSLAYLVVPEALLWPFLHDEADTVVLGTASVLLVFAIAQQYSKGTQNILVGLLRGLGDTVSGLRCTLVGYWAVGVPSMFLCAYVFGWGGWGVWTGLCLGFAATAALLARRFAAHGPGSAR</sequence>
<protein>
    <recommendedName>
        <fullName evidence="3">Probable multidrug resistance protein NorM</fullName>
    </recommendedName>
    <alternativeName>
        <fullName evidence="5">Multidrug-efflux transporter</fullName>
    </alternativeName>
</protein>
<evidence type="ECO:0000256" key="6">
    <source>
        <dbReference type="SAM" id="Phobius"/>
    </source>
</evidence>
<evidence type="ECO:0000256" key="2">
    <source>
        <dbReference type="ARBA" id="ARBA00010199"/>
    </source>
</evidence>
<evidence type="ECO:0000313" key="8">
    <source>
        <dbReference type="Proteomes" id="UP000656548"/>
    </source>
</evidence>
<dbReference type="InterPro" id="IPR002528">
    <property type="entry name" value="MATE_fam"/>
</dbReference>
<dbReference type="InterPro" id="IPR050222">
    <property type="entry name" value="MATE_MdtK"/>
</dbReference>